<dbReference type="SUPFAM" id="SSF118116">
    <property type="entry name" value="DNA mismatch repair protein MutL"/>
    <property type="match status" value="1"/>
</dbReference>
<keyword evidence="8" id="KW-0378">Hydrolase</keyword>
<keyword evidence="3 4" id="KW-0234">DNA repair</keyword>
<dbReference type="InterPro" id="IPR042120">
    <property type="entry name" value="MutL_C_dimsub"/>
</dbReference>
<sequence>MPHIQQLESHVADLIAAGEVVERPASVVKELVENAVDAGSSAVVVEIRRGGMGMIRVTDNGCGIAPEELPTAFLRHATSKLRTEEDLGKIGTLGFRGEALAAISAVSRVDILTRQTGTTEGAALHLEGGVPGAVEPAGAPEGTTITVRDLFYNTPARLKFMRKDSAETAAVNGLMQHLALSHPDISFKFIKDGVEALLTPGDGKLDSAVYAALGRDFARGLVPVSGSGGDITVSGFVTAPLMGRGSRSMQVFFVNGRFIKSQLLTAALEEGYRNQIMKGKFPGCVLSVTLPVTAVDVNVHPAKTQVKFAREHDVFDAVYHTVLDALGKTGAPAAAPAQEARLPAASRQDFFQTMDAKTFRQGGAKPAPQPAAPARPAWNTELRAPARVADSGQTSFYQTKRSESAAQGALGRAPASVTSPPDTQQSSPPAPSCNKGALGRPPVSVTAPRAERTAPSAPWTSAPVSVPAEKTTSPESAPRPFVPAIPPERLKLTEDLPGQTTVLETKEAPWRIAGEVLRTYIICESEDGSVWLIDKHAAHERMNFDKLKNAQEPPMRQTLLAPIAAELSREDGALLLENLPLLEQFGFACEDFGAGALLVREVPADIDAADTVPTLEEFAERLRTGRSPDEKREALLHTMACKAAIKGGWVSDPAELRVLVDRVQSGEIKYCPHGRPVAVKLTKYELEKMFKRA</sequence>
<dbReference type="PANTHER" id="PTHR10073:SF12">
    <property type="entry name" value="DNA MISMATCH REPAIR PROTEIN MLH1"/>
    <property type="match status" value="1"/>
</dbReference>
<evidence type="ECO:0000259" key="6">
    <source>
        <dbReference type="SMART" id="SM00853"/>
    </source>
</evidence>
<dbReference type="Proteomes" id="UP000298642">
    <property type="component" value="Chromosome"/>
</dbReference>
<dbReference type="RefSeq" id="WP_136891297.1">
    <property type="nucleotide sequence ID" value="NZ_CP034413.3"/>
</dbReference>
<feature type="domain" description="MutL C-terminal dimerisation" evidence="6">
    <location>
        <begin position="512"/>
        <end position="651"/>
    </location>
</feature>
<dbReference type="CDD" id="cd16926">
    <property type="entry name" value="HATPase_MutL-MLH-PMS-like"/>
    <property type="match status" value="1"/>
</dbReference>
<organism evidence="8 9">
    <name type="scientific">Dysosmobacter welbionis</name>
    <dbReference type="NCBI Taxonomy" id="2093857"/>
    <lineage>
        <taxon>Bacteria</taxon>
        <taxon>Bacillati</taxon>
        <taxon>Bacillota</taxon>
        <taxon>Clostridia</taxon>
        <taxon>Eubacteriales</taxon>
        <taxon>Oscillospiraceae</taxon>
        <taxon>Dysosmobacter</taxon>
    </lineage>
</organism>
<evidence type="ECO:0000256" key="1">
    <source>
        <dbReference type="ARBA" id="ARBA00006082"/>
    </source>
</evidence>
<dbReference type="SMART" id="SM01340">
    <property type="entry name" value="DNA_mis_repair"/>
    <property type="match status" value="1"/>
</dbReference>
<keyword evidence="9" id="KW-1185">Reference proteome</keyword>
<dbReference type="GO" id="GO:0004519">
    <property type="term" value="F:endonuclease activity"/>
    <property type="evidence" value="ECO:0007669"/>
    <property type="project" value="UniProtKB-KW"/>
</dbReference>
<keyword evidence="8" id="KW-0540">Nuclease</keyword>
<dbReference type="InterPro" id="IPR038973">
    <property type="entry name" value="MutL/Mlh/Pms-like"/>
</dbReference>
<dbReference type="GO" id="GO:0140664">
    <property type="term" value="F:ATP-dependent DNA damage sensor activity"/>
    <property type="evidence" value="ECO:0007669"/>
    <property type="project" value="InterPro"/>
</dbReference>
<dbReference type="InterPro" id="IPR037198">
    <property type="entry name" value="MutL_C_sf"/>
</dbReference>
<dbReference type="InterPro" id="IPR014762">
    <property type="entry name" value="DNA_mismatch_repair_CS"/>
</dbReference>
<dbReference type="EMBL" id="CP034413">
    <property type="protein sequence ID" value="QCI59496.1"/>
    <property type="molecule type" value="Genomic_DNA"/>
</dbReference>
<dbReference type="Gene3D" id="3.30.1540.20">
    <property type="entry name" value="MutL, C-terminal domain, dimerisation subdomain"/>
    <property type="match status" value="1"/>
</dbReference>
<dbReference type="GO" id="GO:0032300">
    <property type="term" value="C:mismatch repair complex"/>
    <property type="evidence" value="ECO:0007669"/>
    <property type="project" value="InterPro"/>
</dbReference>
<comment type="function">
    <text evidence="4">This protein is involved in the repair of mismatches in DNA. It is required for dam-dependent methyl-directed DNA mismatch repair. May act as a 'molecular matchmaker', a protein that promotes the formation of a stable complex between two or more DNA-binding proteins in an ATP-dependent manner without itself being part of a final effector complex.</text>
</comment>
<evidence type="ECO:0000256" key="4">
    <source>
        <dbReference type="HAMAP-Rule" id="MF_00149"/>
    </source>
</evidence>
<feature type="compositionally biased region" description="Low complexity" evidence="5">
    <location>
        <begin position="416"/>
        <end position="427"/>
    </location>
</feature>
<evidence type="ECO:0000256" key="3">
    <source>
        <dbReference type="ARBA" id="ARBA00023204"/>
    </source>
</evidence>
<dbReference type="Gene3D" id="3.30.230.10">
    <property type="match status" value="1"/>
</dbReference>
<dbReference type="Pfam" id="PF08676">
    <property type="entry name" value="MutL_C"/>
    <property type="match status" value="1"/>
</dbReference>
<dbReference type="Gene3D" id="3.30.1370.100">
    <property type="entry name" value="MutL, C-terminal domain, regulatory subdomain"/>
    <property type="match status" value="1"/>
</dbReference>
<dbReference type="InterPro" id="IPR014790">
    <property type="entry name" value="MutL_C"/>
</dbReference>
<dbReference type="GO" id="GO:0006298">
    <property type="term" value="P:mismatch repair"/>
    <property type="evidence" value="ECO:0007669"/>
    <property type="project" value="UniProtKB-UniRule"/>
</dbReference>
<dbReference type="CDD" id="cd00782">
    <property type="entry name" value="MutL_Trans"/>
    <property type="match status" value="1"/>
</dbReference>
<dbReference type="Gene3D" id="3.30.565.10">
    <property type="entry name" value="Histidine kinase-like ATPase, C-terminal domain"/>
    <property type="match status" value="1"/>
</dbReference>
<dbReference type="SMART" id="SM00853">
    <property type="entry name" value="MutL_C"/>
    <property type="match status" value="1"/>
</dbReference>
<feature type="region of interest" description="Disordered" evidence="5">
    <location>
        <begin position="389"/>
        <end position="487"/>
    </location>
</feature>
<dbReference type="Pfam" id="PF01119">
    <property type="entry name" value="DNA_mis_repair"/>
    <property type="match status" value="1"/>
</dbReference>
<dbReference type="InterPro" id="IPR036890">
    <property type="entry name" value="HATPase_C_sf"/>
</dbReference>
<gene>
    <name evidence="4 8" type="primary">mutL</name>
    <name evidence="8" type="ORF">EIO64_09950</name>
</gene>
<dbReference type="SUPFAM" id="SSF55874">
    <property type="entry name" value="ATPase domain of HSP90 chaperone/DNA topoisomerase II/histidine kinase"/>
    <property type="match status" value="1"/>
</dbReference>
<dbReference type="SUPFAM" id="SSF54211">
    <property type="entry name" value="Ribosomal protein S5 domain 2-like"/>
    <property type="match status" value="1"/>
</dbReference>
<keyword evidence="2 4" id="KW-0227">DNA damage</keyword>
<protein>
    <recommendedName>
        <fullName evidence="4">DNA mismatch repair protein MutL</fullName>
    </recommendedName>
</protein>
<evidence type="ECO:0000259" key="7">
    <source>
        <dbReference type="SMART" id="SM01340"/>
    </source>
</evidence>
<dbReference type="PROSITE" id="PS00058">
    <property type="entry name" value="DNA_MISMATCH_REPAIR_1"/>
    <property type="match status" value="1"/>
</dbReference>
<comment type="similarity">
    <text evidence="1 4">Belongs to the DNA mismatch repair MutL/HexB family.</text>
</comment>
<dbReference type="HAMAP" id="MF_00149">
    <property type="entry name" value="DNA_mis_repair"/>
    <property type="match status" value="1"/>
</dbReference>
<dbReference type="GeneID" id="89520677"/>
<dbReference type="FunFam" id="3.30.565.10:FF:000003">
    <property type="entry name" value="DNA mismatch repair endonuclease MutL"/>
    <property type="match status" value="1"/>
</dbReference>
<dbReference type="AlphaFoldDB" id="A0A4D7AU21"/>
<evidence type="ECO:0000313" key="8">
    <source>
        <dbReference type="EMBL" id="QCI59496.1"/>
    </source>
</evidence>
<keyword evidence="8" id="KW-0255">Endonuclease</keyword>
<evidence type="ECO:0000256" key="2">
    <source>
        <dbReference type="ARBA" id="ARBA00022763"/>
    </source>
</evidence>
<dbReference type="GO" id="GO:0016887">
    <property type="term" value="F:ATP hydrolysis activity"/>
    <property type="evidence" value="ECO:0007669"/>
    <property type="project" value="InterPro"/>
</dbReference>
<dbReference type="InterPro" id="IPR020667">
    <property type="entry name" value="DNA_mismatch_repair_MutL"/>
</dbReference>
<dbReference type="KEGG" id="obj:EIO64_09950"/>
<dbReference type="InterPro" id="IPR002099">
    <property type="entry name" value="MutL/Mlh/PMS"/>
</dbReference>
<dbReference type="GO" id="GO:0005524">
    <property type="term" value="F:ATP binding"/>
    <property type="evidence" value="ECO:0007669"/>
    <property type="project" value="InterPro"/>
</dbReference>
<evidence type="ECO:0000313" key="9">
    <source>
        <dbReference type="Proteomes" id="UP000298642"/>
    </source>
</evidence>
<proteinExistence type="inferred from homology"/>
<dbReference type="InterPro" id="IPR013507">
    <property type="entry name" value="DNA_mismatch_S5_2-like"/>
</dbReference>
<dbReference type="NCBIfam" id="TIGR00585">
    <property type="entry name" value="mutl"/>
    <property type="match status" value="1"/>
</dbReference>
<feature type="domain" description="DNA mismatch repair protein S5" evidence="7">
    <location>
        <begin position="209"/>
        <end position="327"/>
    </location>
</feature>
<dbReference type="InterPro" id="IPR042121">
    <property type="entry name" value="MutL_C_regsub"/>
</dbReference>
<dbReference type="GO" id="GO:0030983">
    <property type="term" value="F:mismatched DNA binding"/>
    <property type="evidence" value="ECO:0007669"/>
    <property type="project" value="InterPro"/>
</dbReference>
<dbReference type="Pfam" id="PF13589">
    <property type="entry name" value="HATPase_c_3"/>
    <property type="match status" value="1"/>
</dbReference>
<dbReference type="InterPro" id="IPR020568">
    <property type="entry name" value="Ribosomal_Su5_D2-typ_SF"/>
</dbReference>
<name>A0A4D7AU21_9FIRM</name>
<accession>A0A4D7AU21</accession>
<reference evidence="9" key="1">
    <citation type="submission" date="2018-12" db="EMBL/GenBank/DDBJ databases">
        <title>Dusodibacter welbiota gen. nov., sp. nov., isolated from human faeces and emended description of the Oscillibacter genus.</title>
        <authorList>
            <person name="Le Roy T."/>
            <person name="Van der Smissen P."/>
            <person name="Delzenne N."/>
            <person name="Muccioli G."/>
            <person name="Collet J.F."/>
            <person name="Cani P.D."/>
        </authorList>
    </citation>
    <scope>NUCLEOTIDE SEQUENCE [LARGE SCALE GENOMIC DNA]</scope>
    <source>
        <strain evidence="9">J115</strain>
    </source>
</reference>
<dbReference type="InterPro" id="IPR014721">
    <property type="entry name" value="Ribsml_uS5_D2-typ_fold_subgr"/>
</dbReference>
<evidence type="ECO:0000256" key="5">
    <source>
        <dbReference type="SAM" id="MobiDB-lite"/>
    </source>
</evidence>
<dbReference type="PANTHER" id="PTHR10073">
    <property type="entry name" value="DNA MISMATCH REPAIR PROTEIN MLH, PMS, MUTL"/>
    <property type="match status" value="1"/>
</dbReference>